<organism evidence="1">
    <name type="scientific">Methanothermobacter wolfeii</name>
    <name type="common">Methanobacterium wolfei</name>
    <dbReference type="NCBI Taxonomy" id="145261"/>
    <lineage>
        <taxon>Archaea</taxon>
        <taxon>Methanobacteriati</taxon>
        <taxon>Methanobacteriota</taxon>
        <taxon>Methanomada group</taxon>
        <taxon>Methanobacteria</taxon>
        <taxon>Methanobacteriales</taxon>
        <taxon>Methanobacteriaceae</taxon>
        <taxon>Methanothermobacter</taxon>
    </lineage>
</organism>
<dbReference type="AlphaFoldDB" id="A0A9E7RUJ5"/>
<dbReference type="Proteomes" id="UP001065373">
    <property type="component" value="Chromosome"/>
</dbReference>
<name>A0A9E7RUJ5_METWO</name>
<proteinExistence type="predicted"/>
<dbReference type="NCBIfam" id="NF033445">
    <property type="entry name" value="BREX_PglZ_4"/>
    <property type="match status" value="1"/>
</dbReference>
<dbReference type="RefSeq" id="WP_261599853.1">
    <property type="nucleotide sequence ID" value="NZ_CP104550.1"/>
</dbReference>
<dbReference type="GeneID" id="75106487"/>
<evidence type="ECO:0000313" key="1">
    <source>
        <dbReference type="EMBL" id="UXH32546.1"/>
    </source>
</evidence>
<accession>A0A9E7RUJ5</accession>
<dbReference type="EMBL" id="CP104550">
    <property type="protein sequence ID" value="UXH32546.1"/>
    <property type="molecule type" value="Genomic_DNA"/>
</dbReference>
<reference evidence="1" key="1">
    <citation type="submission" date="2022-09" db="EMBL/GenBank/DDBJ databases">
        <title>Characterization of three MwoI isoschizomers from sequenced genome and metagenomes.</title>
        <authorList>
            <person name="Fomenkov A."/>
            <person name="Xu S.Y."/>
            <person name="Roberts R.J."/>
        </authorList>
    </citation>
    <scope>NUCLEOTIDE SEQUENCE</scope>
    <source>
        <strain evidence="1">DSM 2970</strain>
    </source>
</reference>
<sequence>MISSNIKEFNSFNKLFLEMENDLQTDNRYPVRFIFLNSFEELKKFMEYIGEISKTVSLDGMLDGSEWLSFDNILKNIKEAIKKDSRICVVPLSEFLRFSPKKDFYALLKGLSEIETNDKTKIYIPLVGLYKRFSNEFMEEFYRKDEWAPIWCLNGTSDQLTIYHADFDFEVELELEEFEIIRNTHDWFNLWKKTYYNDRFLSFSPVISFFHEEWLPDEIFNLRIIKNQKEFLNDIMNINVEIHFDEKESLYWNNLIKEFNKKSRTGIKSVSSLIKDYLNVQDLRKLKGSHFVKSFLNEKSDFYKWLIKSYFVNLKDKSYLTHCFKCMKTLENSELIEILWLEIFNADNIEEFYEERKEILKVIPLIEDFKIKNQLEKLEDLSWEKIARFITGILDVEKSFIIKKIENLEVDDLENIRPYLKDCFTDLYYYTDWDNIKYNLETESWILDYFKEYNISKIRYQFSENLKEIIEEKNRDEESFSKWFYKIEEPEIIPEELGVFNCWIDGLGVEWLPLIFNLIAEHFDDEYEINAYIRRVDLPSTTECNKYEFQKFRELDEYIHKEHYKHPETLINELKIIRDIIKEISNKSISGYNTINIYSDHGFSFLTLRKFNNKALGFDEAKHDGRYAFIEDNKNLNDEYYITVSSKCKDNSNVLVALKHASLSKRPSKETHGGATPEEVLVPYISLSKREEKIIYRLKESEIEVEISEPKVPFEIYPTPTETPKVLLNERELNIKTIGKGCYEIDVSDLKAGEYNVKINLKKQFLDLKINLKAGFRETDLF</sequence>
<protein>
    <submittedName>
        <fullName evidence="1">BREX-4 system phosphatase PglZ</fullName>
    </submittedName>
</protein>
<gene>
    <name evidence="1" type="primary">pglZ</name>
    <name evidence="1" type="ORF">N5910_04505</name>
</gene>